<dbReference type="SUPFAM" id="SSF52833">
    <property type="entry name" value="Thioredoxin-like"/>
    <property type="match status" value="1"/>
</dbReference>
<dbReference type="OrthoDB" id="9803749at2"/>
<evidence type="ECO:0000256" key="1">
    <source>
        <dbReference type="ARBA" id="ARBA00007198"/>
    </source>
</evidence>
<dbReference type="InterPro" id="IPR006660">
    <property type="entry name" value="Arsenate_reductase-like"/>
</dbReference>
<gene>
    <name evidence="3" type="ORF">PAEH1_12730</name>
</gene>
<evidence type="ECO:0000313" key="4">
    <source>
        <dbReference type="Proteomes" id="UP000189369"/>
    </source>
</evidence>
<dbReference type="KEGG" id="phn:PAEH1_12730"/>
<dbReference type="PANTHER" id="PTHR30041:SF8">
    <property type="entry name" value="PROTEIN YFFB"/>
    <property type="match status" value="1"/>
</dbReference>
<reference evidence="3 4" key="1">
    <citation type="submission" date="2017-01" db="EMBL/GenBank/DDBJ databases">
        <title>Complete Genome Sequence of Paenalcaligenes hominis, Isolated from a paraplegic Patient with neurogenic bladder.</title>
        <authorList>
            <person name="Mukhopadhyay R."/>
            <person name="Joaquin J."/>
            <person name="Hogue R."/>
            <person name="Kilaru A."/>
            <person name="Jospin G."/>
            <person name="Mars K."/>
            <person name="Eisen J.A."/>
            <person name="Chaturvedi V."/>
        </authorList>
    </citation>
    <scope>NUCLEOTIDE SEQUENCE [LARGE SCALE GENOMIC DNA]</scope>
    <source>
        <strain evidence="3 4">15S00501</strain>
    </source>
</reference>
<evidence type="ECO:0000256" key="2">
    <source>
        <dbReference type="PROSITE-ProRule" id="PRU01282"/>
    </source>
</evidence>
<dbReference type="AlphaFoldDB" id="A0A1U9K290"/>
<dbReference type="PANTHER" id="PTHR30041">
    <property type="entry name" value="ARSENATE REDUCTASE"/>
    <property type="match status" value="1"/>
</dbReference>
<dbReference type="NCBIfam" id="TIGR01617">
    <property type="entry name" value="arsC_related"/>
    <property type="match status" value="1"/>
</dbReference>
<dbReference type="InterPro" id="IPR036249">
    <property type="entry name" value="Thioredoxin-like_sf"/>
</dbReference>
<name>A0A1U9K290_9BURK</name>
<accession>A0A1U9K290</accession>
<sequence length="115" mass="13085">MVTIFGLKNCSTCKTALKWLNEHHITHTFIDYRDHPIPATDLTAWAQQLGGWAKLVNRASPTWRQLPEASKSPESDEDWLQLIAEYPTLVRRPVTVDAHHVSVGFKADAYAQRFA</sequence>
<dbReference type="STRING" id="643674.PAEH1_12730"/>
<proteinExistence type="inferred from homology"/>
<dbReference type="Gene3D" id="3.40.30.10">
    <property type="entry name" value="Glutaredoxin"/>
    <property type="match status" value="1"/>
</dbReference>
<organism evidence="3 4">
    <name type="scientific">Paenalcaligenes hominis</name>
    <dbReference type="NCBI Taxonomy" id="643674"/>
    <lineage>
        <taxon>Bacteria</taxon>
        <taxon>Pseudomonadati</taxon>
        <taxon>Pseudomonadota</taxon>
        <taxon>Betaproteobacteria</taxon>
        <taxon>Burkholderiales</taxon>
        <taxon>Alcaligenaceae</taxon>
        <taxon>Paenalcaligenes</taxon>
    </lineage>
</organism>
<dbReference type="Pfam" id="PF03960">
    <property type="entry name" value="ArsC"/>
    <property type="match status" value="1"/>
</dbReference>
<dbReference type="EMBL" id="CP019697">
    <property type="protein sequence ID" value="AQS52183.1"/>
    <property type="molecule type" value="Genomic_DNA"/>
</dbReference>
<evidence type="ECO:0000313" key="3">
    <source>
        <dbReference type="EMBL" id="AQS52183.1"/>
    </source>
</evidence>
<protein>
    <submittedName>
        <fullName evidence="3">Arsenate reductase</fullName>
    </submittedName>
</protein>
<dbReference type="PROSITE" id="PS51353">
    <property type="entry name" value="ARSC"/>
    <property type="match status" value="1"/>
</dbReference>
<dbReference type="InterPro" id="IPR006504">
    <property type="entry name" value="Tscrpt_reg_Spx/MgsR"/>
</dbReference>
<comment type="similarity">
    <text evidence="1 2">Belongs to the ArsC family.</text>
</comment>
<dbReference type="Proteomes" id="UP000189369">
    <property type="component" value="Chromosome"/>
</dbReference>